<dbReference type="SUPFAM" id="SSF47384">
    <property type="entry name" value="Homodimeric domain of signal transducing histidine kinase"/>
    <property type="match status" value="1"/>
</dbReference>
<evidence type="ECO:0000256" key="5">
    <source>
        <dbReference type="ARBA" id="ARBA00022777"/>
    </source>
</evidence>
<organism evidence="11 13">
    <name type="scientific">Polyangium jinanense</name>
    <dbReference type="NCBI Taxonomy" id="2829994"/>
    <lineage>
        <taxon>Bacteria</taxon>
        <taxon>Pseudomonadati</taxon>
        <taxon>Myxococcota</taxon>
        <taxon>Polyangia</taxon>
        <taxon>Polyangiales</taxon>
        <taxon>Polyangiaceae</taxon>
        <taxon>Polyangium</taxon>
    </lineage>
</organism>
<dbReference type="SUPFAM" id="SSF52172">
    <property type="entry name" value="CheY-like"/>
    <property type="match status" value="1"/>
</dbReference>
<dbReference type="PROSITE" id="PS50110">
    <property type="entry name" value="RESPONSE_REGULATORY"/>
    <property type="match status" value="1"/>
</dbReference>
<dbReference type="PANTHER" id="PTHR43547:SF2">
    <property type="entry name" value="HYBRID SIGNAL TRANSDUCTION HISTIDINE KINASE C"/>
    <property type="match status" value="1"/>
</dbReference>
<evidence type="ECO:0000256" key="1">
    <source>
        <dbReference type="ARBA" id="ARBA00000085"/>
    </source>
</evidence>
<evidence type="ECO:0000256" key="3">
    <source>
        <dbReference type="ARBA" id="ARBA00022553"/>
    </source>
</evidence>
<dbReference type="PANTHER" id="PTHR43547">
    <property type="entry name" value="TWO-COMPONENT HISTIDINE KINASE"/>
    <property type="match status" value="1"/>
</dbReference>
<dbReference type="InterPro" id="IPR011006">
    <property type="entry name" value="CheY-like_superfamily"/>
</dbReference>
<dbReference type="InterPro" id="IPR003661">
    <property type="entry name" value="HisK_dim/P_dom"/>
</dbReference>
<dbReference type="SMART" id="SM00448">
    <property type="entry name" value="REC"/>
    <property type="match status" value="1"/>
</dbReference>
<dbReference type="InterPro" id="IPR000014">
    <property type="entry name" value="PAS"/>
</dbReference>
<dbReference type="GO" id="GO:0000155">
    <property type="term" value="F:phosphorelay sensor kinase activity"/>
    <property type="evidence" value="ECO:0007669"/>
    <property type="project" value="InterPro"/>
</dbReference>
<dbReference type="CDD" id="cd17534">
    <property type="entry name" value="REC_DC-like"/>
    <property type="match status" value="1"/>
</dbReference>
<comment type="caution">
    <text evidence="11">The sequence shown here is derived from an EMBL/GenBank/DDBJ whole genome shotgun (WGS) entry which is preliminary data.</text>
</comment>
<evidence type="ECO:0000256" key="2">
    <source>
        <dbReference type="ARBA" id="ARBA00012438"/>
    </source>
</evidence>
<dbReference type="SUPFAM" id="SSF55785">
    <property type="entry name" value="PYP-like sensor domain (PAS domain)"/>
    <property type="match status" value="1"/>
</dbReference>
<reference evidence="11 13" key="1">
    <citation type="submission" date="2021-04" db="EMBL/GenBank/DDBJ databases">
        <title>Genome analysis of Polyangium sp.</title>
        <authorList>
            <person name="Li Y."/>
            <person name="Wang J."/>
        </authorList>
    </citation>
    <scope>NUCLEOTIDE SEQUENCE [LARGE SCALE GENOMIC DNA]</scope>
    <source>
        <strain evidence="11 13">SDU14</strain>
    </source>
</reference>
<dbReference type="RefSeq" id="WP_272416946.1">
    <property type="nucleotide sequence ID" value="NZ_JAGTJJ010000002.1"/>
</dbReference>
<evidence type="ECO:0000256" key="6">
    <source>
        <dbReference type="PROSITE-ProRule" id="PRU00169"/>
    </source>
</evidence>
<keyword evidence="5" id="KW-0418">Kinase</keyword>
<dbReference type="InterPro" id="IPR004358">
    <property type="entry name" value="Sig_transdc_His_kin-like_C"/>
</dbReference>
<dbReference type="PRINTS" id="PR00344">
    <property type="entry name" value="BCTRLSENSOR"/>
</dbReference>
<dbReference type="NCBIfam" id="TIGR00229">
    <property type="entry name" value="sensory_box"/>
    <property type="match status" value="1"/>
</dbReference>
<evidence type="ECO:0000313" key="11">
    <source>
        <dbReference type="EMBL" id="MDC3979909.1"/>
    </source>
</evidence>
<accession>A0A9X4APC6</accession>
<dbReference type="Pfam" id="PF00072">
    <property type="entry name" value="Response_reg"/>
    <property type="match status" value="1"/>
</dbReference>
<evidence type="ECO:0000259" key="10">
    <source>
        <dbReference type="PROSITE" id="PS50113"/>
    </source>
</evidence>
<dbReference type="PROSITE" id="PS50109">
    <property type="entry name" value="HIS_KIN"/>
    <property type="match status" value="1"/>
</dbReference>
<dbReference type="InterPro" id="IPR001789">
    <property type="entry name" value="Sig_transdc_resp-reg_receiver"/>
</dbReference>
<evidence type="ECO:0000313" key="13">
    <source>
        <dbReference type="Proteomes" id="UP001151081"/>
    </source>
</evidence>
<feature type="domain" description="PAS" evidence="9">
    <location>
        <begin position="151"/>
        <end position="196"/>
    </location>
</feature>
<dbReference type="InterPro" id="IPR001610">
    <property type="entry name" value="PAC"/>
</dbReference>
<feature type="domain" description="Response regulatory" evidence="8">
    <location>
        <begin position="7"/>
        <end position="122"/>
    </location>
</feature>
<feature type="modified residue" description="4-aspartylphosphate" evidence="6">
    <location>
        <position position="57"/>
    </location>
</feature>
<dbReference type="SMART" id="SM00065">
    <property type="entry name" value="GAF"/>
    <property type="match status" value="1"/>
</dbReference>
<keyword evidence="4" id="KW-0808">Transferase</keyword>
<evidence type="ECO:0000259" key="9">
    <source>
        <dbReference type="PROSITE" id="PS50112"/>
    </source>
</evidence>
<dbReference type="SMART" id="SM00086">
    <property type="entry name" value="PAC"/>
    <property type="match status" value="1"/>
</dbReference>
<proteinExistence type="predicted"/>
<feature type="domain" description="Histidine kinase" evidence="7">
    <location>
        <begin position="457"/>
        <end position="674"/>
    </location>
</feature>
<dbReference type="SMART" id="SM00388">
    <property type="entry name" value="HisKA"/>
    <property type="match status" value="1"/>
</dbReference>
<evidence type="ECO:0000259" key="8">
    <source>
        <dbReference type="PROSITE" id="PS50110"/>
    </source>
</evidence>
<dbReference type="EMBL" id="JAGTJJ010000008">
    <property type="protein sequence ID" value="MDC3982562.1"/>
    <property type="molecule type" value="Genomic_DNA"/>
</dbReference>
<feature type="domain" description="PAC" evidence="10">
    <location>
        <begin position="226"/>
        <end position="278"/>
    </location>
</feature>
<name>A0A9X4APC6_9BACT</name>
<protein>
    <recommendedName>
        <fullName evidence="2">histidine kinase</fullName>
        <ecNumber evidence="2">2.7.13.3</ecNumber>
    </recommendedName>
</protein>
<dbReference type="CDD" id="cd00082">
    <property type="entry name" value="HisKA"/>
    <property type="match status" value="1"/>
</dbReference>
<dbReference type="CDD" id="cd00075">
    <property type="entry name" value="HATPase"/>
    <property type="match status" value="1"/>
</dbReference>
<dbReference type="Gene3D" id="1.10.287.130">
    <property type="match status" value="1"/>
</dbReference>
<evidence type="ECO:0000256" key="4">
    <source>
        <dbReference type="ARBA" id="ARBA00022679"/>
    </source>
</evidence>
<keyword evidence="13" id="KW-1185">Reference proteome</keyword>
<dbReference type="InterPro" id="IPR003594">
    <property type="entry name" value="HATPase_dom"/>
</dbReference>
<dbReference type="Pfam" id="PF13426">
    <property type="entry name" value="PAS_9"/>
    <property type="match status" value="1"/>
</dbReference>
<dbReference type="Gene3D" id="3.30.450.20">
    <property type="entry name" value="PAS domain"/>
    <property type="match status" value="1"/>
</dbReference>
<dbReference type="InterPro" id="IPR036097">
    <property type="entry name" value="HisK_dim/P_sf"/>
</dbReference>
<dbReference type="PROSITE" id="PS50112">
    <property type="entry name" value="PAS"/>
    <property type="match status" value="1"/>
</dbReference>
<dbReference type="SMART" id="SM00387">
    <property type="entry name" value="HATPase_c"/>
    <property type="match status" value="1"/>
</dbReference>
<dbReference type="EMBL" id="JAGTJJ010000002">
    <property type="protein sequence ID" value="MDC3979909.1"/>
    <property type="molecule type" value="Genomic_DNA"/>
</dbReference>
<dbReference type="InterPro" id="IPR035965">
    <property type="entry name" value="PAS-like_dom_sf"/>
</dbReference>
<dbReference type="AlphaFoldDB" id="A0A9X4APC6"/>
<dbReference type="Pfam" id="PF02518">
    <property type="entry name" value="HATPase_c"/>
    <property type="match status" value="1"/>
</dbReference>
<dbReference type="Pfam" id="PF01590">
    <property type="entry name" value="GAF"/>
    <property type="match status" value="1"/>
</dbReference>
<dbReference type="PROSITE" id="PS50113">
    <property type="entry name" value="PAC"/>
    <property type="match status" value="1"/>
</dbReference>
<dbReference type="CDD" id="cd00130">
    <property type="entry name" value="PAS"/>
    <property type="match status" value="1"/>
</dbReference>
<dbReference type="EC" id="2.7.13.3" evidence="2"/>
<keyword evidence="3 6" id="KW-0597">Phosphoprotein</keyword>
<dbReference type="InterPro" id="IPR005467">
    <property type="entry name" value="His_kinase_dom"/>
</dbReference>
<dbReference type="Proteomes" id="UP001151081">
    <property type="component" value="Unassembled WGS sequence"/>
</dbReference>
<dbReference type="Gene3D" id="3.30.565.10">
    <property type="entry name" value="Histidine kinase-like ATPase, C-terminal domain"/>
    <property type="match status" value="1"/>
</dbReference>
<dbReference type="InterPro" id="IPR036890">
    <property type="entry name" value="HATPase_C_sf"/>
</dbReference>
<dbReference type="SMART" id="SM00091">
    <property type="entry name" value="PAS"/>
    <property type="match status" value="1"/>
</dbReference>
<dbReference type="FunFam" id="3.30.565.10:FF:000006">
    <property type="entry name" value="Sensor histidine kinase WalK"/>
    <property type="match status" value="1"/>
</dbReference>
<dbReference type="Gene3D" id="3.40.50.2300">
    <property type="match status" value="1"/>
</dbReference>
<dbReference type="InterPro" id="IPR000700">
    <property type="entry name" value="PAS-assoc_C"/>
</dbReference>
<dbReference type="InterPro" id="IPR003018">
    <property type="entry name" value="GAF"/>
</dbReference>
<sequence>MSDAKRKIFIVEDQRIVAADLENTLRSLGYEVSGTAASGERAIETVLARRPDLVLMDIRLEGSMDGVEAAERIRAELDIPIVYLTAYADEETIVRAKTTSPFGYLVKPFNERELRGAIEIALYKHETDRLLHARMVMLAEEEARRRASEEAEKRFRLLVESVKDYAIFMLDPDGRVASWNAGATRIMGHEQSAILGTHVSTFYTEGDVEQGSPEEALAGAKRNGHFLGEGVLVRKDGSQFRAELRLSPVHDENGELRGFATVMRDLTEQKRAEEIQAFLDETTLLLTSSLETEGTLQKATERAIPLLGDLCLVDLANEQGALVVCAAANQIGNEELTKELSRAIGRREGADYTFRCGGKVLHEVIENLPCMARVLGTSPELLRSLGPISYICVPIELRGRRLGVVELVRRAARGRYTPADLAVAQELGRRFGIALDNARLYREAQEAIRARDEFFMIASHELRTPLTPLQLQLEGLERTLKRAGLLNDQLTGRVERCSRQIFRLTRLVESLLDVTRITAGQLAIEPETVDLCALARDVTERFASESNETGTKIELRSCSSLVGRWDPLRIDQVLSNLLENAVKYGGGRPIEVVITDDGDAARISVTDHGMGIAPEACARIFERFERAVSLKHYGGLGLGLFIAKQIVEAHGGKIAAKSQPGEGSTFTVTLPRWGVALASEVA</sequence>
<dbReference type="Pfam" id="PF00512">
    <property type="entry name" value="HisKA"/>
    <property type="match status" value="1"/>
</dbReference>
<gene>
    <name evidence="11" type="ORF">KEG57_05320</name>
    <name evidence="12" type="ORF">KEG57_18755</name>
</gene>
<dbReference type="InterPro" id="IPR029016">
    <property type="entry name" value="GAF-like_dom_sf"/>
</dbReference>
<dbReference type="SUPFAM" id="SSF55781">
    <property type="entry name" value="GAF domain-like"/>
    <property type="match status" value="1"/>
</dbReference>
<dbReference type="SUPFAM" id="SSF55874">
    <property type="entry name" value="ATPase domain of HSP90 chaperone/DNA topoisomerase II/histidine kinase"/>
    <property type="match status" value="1"/>
</dbReference>
<dbReference type="Gene3D" id="3.30.450.40">
    <property type="match status" value="1"/>
</dbReference>
<evidence type="ECO:0000259" key="7">
    <source>
        <dbReference type="PROSITE" id="PS50109"/>
    </source>
</evidence>
<evidence type="ECO:0000313" key="12">
    <source>
        <dbReference type="EMBL" id="MDC3982562.1"/>
    </source>
</evidence>
<comment type="catalytic activity">
    <reaction evidence="1">
        <text>ATP + protein L-histidine = ADP + protein N-phospho-L-histidine.</text>
        <dbReference type="EC" id="2.7.13.3"/>
    </reaction>
</comment>